<protein>
    <submittedName>
        <fullName evidence="1">Uncharacterized protein</fullName>
    </submittedName>
</protein>
<organism evidence="1 2">
    <name type="scientific">Caerostris extrusa</name>
    <name type="common">Bark spider</name>
    <name type="synonym">Caerostris bankana</name>
    <dbReference type="NCBI Taxonomy" id="172846"/>
    <lineage>
        <taxon>Eukaryota</taxon>
        <taxon>Metazoa</taxon>
        <taxon>Ecdysozoa</taxon>
        <taxon>Arthropoda</taxon>
        <taxon>Chelicerata</taxon>
        <taxon>Arachnida</taxon>
        <taxon>Araneae</taxon>
        <taxon>Araneomorphae</taxon>
        <taxon>Entelegynae</taxon>
        <taxon>Araneoidea</taxon>
        <taxon>Araneidae</taxon>
        <taxon>Caerostris</taxon>
    </lineage>
</organism>
<dbReference type="AlphaFoldDB" id="A0AAV4T7B7"/>
<reference evidence="1 2" key="1">
    <citation type="submission" date="2021-06" db="EMBL/GenBank/DDBJ databases">
        <title>Caerostris extrusa draft genome.</title>
        <authorList>
            <person name="Kono N."/>
            <person name="Arakawa K."/>
        </authorList>
    </citation>
    <scope>NUCLEOTIDE SEQUENCE [LARGE SCALE GENOMIC DNA]</scope>
</reference>
<gene>
    <name evidence="1" type="ORF">CEXT_651391</name>
</gene>
<evidence type="ECO:0000313" key="1">
    <source>
        <dbReference type="EMBL" id="GIY42025.1"/>
    </source>
</evidence>
<sequence>MKREEAFSRPEADCLAKSSKRSHWIRVEANYEDALVARTNGRLITRNCFFRALRWKCSCFLLLSLRGECCNEVSSDFGLKGSGAGMTRLETECTCECTCLLTGATGWKIHSSFETLICSMKPNRKFLVYAVRCPLQRRVSTEY</sequence>
<dbReference type="EMBL" id="BPLR01010793">
    <property type="protein sequence ID" value="GIY42025.1"/>
    <property type="molecule type" value="Genomic_DNA"/>
</dbReference>
<comment type="caution">
    <text evidence="1">The sequence shown here is derived from an EMBL/GenBank/DDBJ whole genome shotgun (WGS) entry which is preliminary data.</text>
</comment>
<evidence type="ECO:0000313" key="2">
    <source>
        <dbReference type="Proteomes" id="UP001054945"/>
    </source>
</evidence>
<keyword evidence="2" id="KW-1185">Reference proteome</keyword>
<accession>A0AAV4T7B7</accession>
<dbReference type="Proteomes" id="UP001054945">
    <property type="component" value="Unassembled WGS sequence"/>
</dbReference>
<name>A0AAV4T7B7_CAEEX</name>
<proteinExistence type="predicted"/>